<evidence type="ECO:0000313" key="4">
    <source>
        <dbReference type="EMBL" id="RXW14796.1"/>
    </source>
</evidence>
<protein>
    <recommendedName>
        <fullName evidence="1">ATP-dependent DNA helicase</fullName>
        <ecNumber evidence="1">5.6.2.3</ecNumber>
    </recommendedName>
</protein>
<dbReference type="EMBL" id="SDEE01000644">
    <property type="protein sequence ID" value="RXW14796.1"/>
    <property type="molecule type" value="Genomic_DNA"/>
</dbReference>
<feature type="domain" description="DNA helicase Pif1-like DEAD-box helicase" evidence="3">
    <location>
        <begin position="413"/>
        <end position="619"/>
    </location>
</feature>
<dbReference type="GO" id="GO:0043139">
    <property type="term" value="F:5'-3' DNA helicase activity"/>
    <property type="evidence" value="ECO:0007669"/>
    <property type="project" value="UniProtKB-EC"/>
</dbReference>
<dbReference type="InterPro" id="IPR010285">
    <property type="entry name" value="DNA_helicase_pif1-like_DEAD"/>
</dbReference>
<organism evidence="4 5">
    <name type="scientific">Candolleomyces aberdarensis</name>
    <dbReference type="NCBI Taxonomy" id="2316362"/>
    <lineage>
        <taxon>Eukaryota</taxon>
        <taxon>Fungi</taxon>
        <taxon>Dikarya</taxon>
        <taxon>Basidiomycota</taxon>
        <taxon>Agaricomycotina</taxon>
        <taxon>Agaricomycetes</taxon>
        <taxon>Agaricomycetidae</taxon>
        <taxon>Agaricales</taxon>
        <taxon>Agaricineae</taxon>
        <taxon>Psathyrellaceae</taxon>
        <taxon>Candolleomyces</taxon>
    </lineage>
</organism>
<evidence type="ECO:0000256" key="2">
    <source>
        <dbReference type="SAM" id="MobiDB-lite"/>
    </source>
</evidence>
<keyword evidence="5" id="KW-1185">Reference proteome</keyword>
<keyword evidence="1" id="KW-0227">DNA damage</keyword>
<sequence>MEIGAPMAALFLLQNPDYYTSHEFQPFYWKNFVNFVDRQWLNLRNNVQSVDNVEGQPEPIGVDVVQSPDDNHPPTEIDNEGEQTVQMGRSSNNFISKASTDDYRYRPRQHEHVNLYKWIQCSLRHYQLSTRNARQDLPFFEYLAGHPLSKTHVVACDPDRRYYVVPNFLGPSLPRKDKGEREEYCMTMLTLFSPWRTGLDLKSSAYSWEEAFEAHVFTERQLQLMRNFNVRYECYDARDDFAASFKKVSVDHQSDPDHDDESAGIYTCEGGYQDADKDFNERPPLGGPQFRTLLLAKKKMISVLTAAGWTASDAVRSKGLSWLRDVLDLPRVTIDKSLNATAWRQIIKVEKDRLFRAKFSAMLAASKDCEQPHTGSVRNDAFVVPGAYISKDFKPVNTQRSTVMDSIIKQFSLNEGQMRAFKIVANHATCIAPEQLLMHLGGMGGTGKSQVIKALVAFFDRRQEPYRFVLLAPTGTAAALIGGTTYHSFLGFQAGRGGNTDSLSSIGDVIERFRGVGYLLMDEILMVSAINNCRISARCCKALGVYDKPYGGLNVIYAGDFAQLPPVRGLPLYSRAISLYQTPRQDLDEQEKTIGKLIWLQFTTVVILTENMRQKDYSTPEEAAF</sequence>
<dbReference type="GO" id="GO:0005524">
    <property type="term" value="F:ATP binding"/>
    <property type="evidence" value="ECO:0007669"/>
    <property type="project" value="UniProtKB-KW"/>
</dbReference>
<keyword evidence="1" id="KW-0347">Helicase</keyword>
<comment type="cofactor">
    <cofactor evidence="1">
        <name>Mg(2+)</name>
        <dbReference type="ChEBI" id="CHEBI:18420"/>
    </cofactor>
</comment>
<evidence type="ECO:0000313" key="5">
    <source>
        <dbReference type="Proteomes" id="UP000290288"/>
    </source>
</evidence>
<comment type="caution">
    <text evidence="4">The sequence shown here is derived from an EMBL/GenBank/DDBJ whole genome shotgun (WGS) entry which is preliminary data.</text>
</comment>
<dbReference type="GO" id="GO:0006310">
    <property type="term" value="P:DNA recombination"/>
    <property type="evidence" value="ECO:0007669"/>
    <property type="project" value="UniProtKB-KW"/>
</dbReference>
<comment type="catalytic activity">
    <reaction evidence="1">
        <text>ATP + H2O = ADP + phosphate + H(+)</text>
        <dbReference type="Rhea" id="RHEA:13065"/>
        <dbReference type="ChEBI" id="CHEBI:15377"/>
        <dbReference type="ChEBI" id="CHEBI:15378"/>
        <dbReference type="ChEBI" id="CHEBI:30616"/>
        <dbReference type="ChEBI" id="CHEBI:43474"/>
        <dbReference type="ChEBI" id="CHEBI:456216"/>
        <dbReference type="EC" id="5.6.2.3"/>
    </reaction>
</comment>
<keyword evidence="1" id="KW-0234">DNA repair</keyword>
<evidence type="ECO:0000256" key="1">
    <source>
        <dbReference type="RuleBase" id="RU363044"/>
    </source>
</evidence>
<dbReference type="Pfam" id="PF05970">
    <property type="entry name" value="PIF1"/>
    <property type="match status" value="1"/>
</dbReference>
<keyword evidence="1" id="KW-0547">Nucleotide-binding</keyword>
<keyword evidence="1" id="KW-0233">DNA recombination</keyword>
<dbReference type="Gene3D" id="3.40.50.300">
    <property type="entry name" value="P-loop containing nucleotide triphosphate hydrolases"/>
    <property type="match status" value="1"/>
</dbReference>
<dbReference type="AlphaFoldDB" id="A0A4Q2D868"/>
<dbReference type="InterPro" id="IPR027417">
    <property type="entry name" value="P-loop_NTPase"/>
</dbReference>
<keyword evidence="1" id="KW-0067">ATP-binding</keyword>
<dbReference type="GO" id="GO:0000723">
    <property type="term" value="P:telomere maintenance"/>
    <property type="evidence" value="ECO:0007669"/>
    <property type="project" value="InterPro"/>
</dbReference>
<evidence type="ECO:0000259" key="3">
    <source>
        <dbReference type="Pfam" id="PF05970"/>
    </source>
</evidence>
<gene>
    <name evidence="4" type="ORF">EST38_g11058</name>
</gene>
<keyword evidence="1" id="KW-0378">Hydrolase</keyword>
<dbReference type="GO" id="GO:0006281">
    <property type="term" value="P:DNA repair"/>
    <property type="evidence" value="ECO:0007669"/>
    <property type="project" value="UniProtKB-KW"/>
</dbReference>
<dbReference type="InterPro" id="IPR051055">
    <property type="entry name" value="PIF1_helicase"/>
</dbReference>
<dbReference type="GO" id="GO:0016887">
    <property type="term" value="F:ATP hydrolysis activity"/>
    <property type="evidence" value="ECO:0007669"/>
    <property type="project" value="RHEA"/>
</dbReference>
<dbReference type="OrthoDB" id="3259294at2759"/>
<proteinExistence type="inferred from homology"/>
<dbReference type="STRING" id="2316362.A0A4Q2D868"/>
<dbReference type="Proteomes" id="UP000290288">
    <property type="component" value="Unassembled WGS sequence"/>
</dbReference>
<dbReference type="SUPFAM" id="SSF52540">
    <property type="entry name" value="P-loop containing nucleoside triphosphate hydrolases"/>
    <property type="match status" value="1"/>
</dbReference>
<name>A0A4Q2D868_9AGAR</name>
<dbReference type="PANTHER" id="PTHR47642">
    <property type="entry name" value="ATP-DEPENDENT DNA HELICASE"/>
    <property type="match status" value="1"/>
</dbReference>
<dbReference type="EC" id="5.6.2.3" evidence="1"/>
<dbReference type="PANTHER" id="PTHR47642:SF5">
    <property type="entry name" value="ATP-DEPENDENT DNA HELICASE"/>
    <property type="match status" value="1"/>
</dbReference>
<reference evidence="4 5" key="1">
    <citation type="submission" date="2019-01" db="EMBL/GenBank/DDBJ databases">
        <title>Draft genome sequence of Psathyrella aberdarensis IHI B618.</title>
        <authorList>
            <person name="Buettner E."/>
            <person name="Kellner H."/>
        </authorList>
    </citation>
    <scope>NUCLEOTIDE SEQUENCE [LARGE SCALE GENOMIC DNA]</scope>
    <source>
        <strain evidence="4 5">IHI B618</strain>
    </source>
</reference>
<feature type="region of interest" description="Disordered" evidence="2">
    <location>
        <begin position="64"/>
        <end position="83"/>
    </location>
</feature>
<accession>A0A4Q2D868</accession>
<comment type="similarity">
    <text evidence="1">Belongs to the helicase family.</text>
</comment>